<dbReference type="GO" id="GO:0015031">
    <property type="term" value="P:protein transport"/>
    <property type="evidence" value="ECO:0007669"/>
    <property type="project" value="TreeGrafter"/>
</dbReference>
<evidence type="ECO:0000256" key="1">
    <source>
        <dbReference type="ARBA" id="ARBA00005298"/>
    </source>
</evidence>
<dbReference type="Gene3D" id="2.60.40.640">
    <property type="match status" value="2"/>
</dbReference>
<dbReference type="Pfam" id="PF02752">
    <property type="entry name" value="Arrestin_C"/>
    <property type="match status" value="1"/>
</dbReference>
<dbReference type="InterPro" id="IPR014752">
    <property type="entry name" value="Arrestin-like_C"/>
</dbReference>
<dbReference type="SMART" id="SM01017">
    <property type="entry name" value="Arrestin_C"/>
    <property type="match status" value="1"/>
</dbReference>
<feature type="domain" description="Arrestin C-terminal-like" evidence="2">
    <location>
        <begin position="214"/>
        <end position="343"/>
    </location>
</feature>
<dbReference type="PANTHER" id="PTHR11188">
    <property type="entry name" value="ARRESTIN DOMAIN CONTAINING PROTEIN"/>
    <property type="match status" value="1"/>
</dbReference>
<keyword evidence="3" id="KW-1185">Reference proteome</keyword>
<dbReference type="InterPro" id="IPR014756">
    <property type="entry name" value="Ig_E-set"/>
</dbReference>
<dbReference type="SUPFAM" id="SSF81296">
    <property type="entry name" value="E set domains"/>
    <property type="match status" value="2"/>
</dbReference>
<organism evidence="3 4">
    <name type="scientific">Panagrellus redivivus</name>
    <name type="common">Microworm</name>
    <dbReference type="NCBI Taxonomy" id="6233"/>
    <lineage>
        <taxon>Eukaryota</taxon>
        <taxon>Metazoa</taxon>
        <taxon>Ecdysozoa</taxon>
        <taxon>Nematoda</taxon>
        <taxon>Chromadorea</taxon>
        <taxon>Rhabditida</taxon>
        <taxon>Tylenchina</taxon>
        <taxon>Panagrolaimomorpha</taxon>
        <taxon>Panagrolaimoidea</taxon>
        <taxon>Panagrolaimidae</taxon>
        <taxon>Panagrellus</taxon>
    </lineage>
</organism>
<dbReference type="Pfam" id="PF00339">
    <property type="entry name" value="Arrestin_N"/>
    <property type="match status" value="1"/>
</dbReference>
<dbReference type="PANTHER" id="PTHR11188:SF176">
    <property type="entry name" value="ARRESTIN DOMAIN-CONTAINING PROTEIN 1"/>
    <property type="match status" value="1"/>
</dbReference>
<evidence type="ECO:0000259" key="2">
    <source>
        <dbReference type="SMART" id="SM01017"/>
    </source>
</evidence>
<name>A0A7E4VKH8_PANRE</name>
<dbReference type="AlphaFoldDB" id="A0A7E4VKH8"/>
<protein>
    <submittedName>
        <fullName evidence="4">Arrestin_C domain-containing protein</fullName>
    </submittedName>
</protein>
<comment type="similarity">
    <text evidence="1">Belongs to the arrestin family.</text>
</comment>
<sequence>MGCFAMAASGTSVELARCNLNSHNCINIERNTHTMVKLDRFDIVLNNPEEVYFAGQEISGKVVIQTSEDKKVNEILLELKGRARTYWTKHSGKSRIHCSESTPYFCEQLNTHYTHKFVVTAADGKSREKILPAGLHEVPFSYTLPKTLPSSFEGEFGFVRYTCKATCERPWDFDIVCRKAFTVVGIEDINGDAEALAPASISDSNYNIRFCCQRQGTISAEMQIDRSGYTPGEILSVHCKVNNQSQRAIKVPPILRLKQEVNYKAKTFSGSECARKTSRNVLSIEKNEIPADSQLEWDEKLVLPSLAPRLSKCSTMKLTYILELVIDTKLTLALPIMIGTIPLLSDIVLRVKQDRKGSNGTVPVDANGVETSPLIDNNESSSVVQVTITDESGNIIEDTDQLSAEMENMLSSKKRVRMPSSILSELYPSLPSPYYKECHFGRVNISEDKESIQYGENMFAPKYPFYTD</sequence>
<dbReference type="WBParaSite" id="Pan_g22297.t1">
    <property type="protein sequence ID" value="Pan_g22297.t1"/>
    <property type="gene ID" value="Pan_g22297"/>
</dbReference>
<reference evidence="3" key="1">
    <citation type="journal article" date="2013" name="Genetics">
        <title>The draft genome and transcriptome of Panagrellus redivivus are shaped by the harsh demands of a free-living lifestyle.</title>
        <authorList>
            <person name="Srinivasan J."/>
            <person name="Dillman A.R."/>
            <person name="Macchietto M.G."/>
            <person name="Heikkinen L."/>
            <person name="Lakso M."/>
            <person name="Fracchia K.M."/>
            <person name="Antoshechkin I."/>
            <person name="Mortazavi A."/>
            <person name="Wong G."/>
            <person name="Sternberg P.W."/>
        </authorList>
    </citation>
    <scope>NUCLEOTIDE SEQUENCE [LARGE SCALE GENOMIC DNA]</scope>
    <source>
        <strain evidence="3">MT8872</strain>
    </source>
</reference>
<dbReference type="InterPro" id="IPR011022">
    <property type="entry name" value="Arrestin_C-like"/>
</dbReference>
<dbReference type="GO" id="GO:0005737">
    <property type="term" value="C:cytoplasm"/>
    <property type="evidence" value="ECO:0007669"/>
    <property type="project" value="TreeGrafter"/>
</dbReference>
<evidence type="ECO:0000313" key="3">
    <source>
        <dbReference type="Proteomes" id="UP000492821"/>
    </source>
</evidence>
<dbReference type="InterPro" id="IPR011021">
    <property type="entry name" value="Arrestin-like_N"/>
</dbReference>
<reference evidence="4" key="2">
    <citation type="submission" date="2020-10" db="UniProtKB">
        <authorList>
            <consortium name="WormBaseParasite"/>
        </authorList>
    </citation>
    <scope>IDENTIFICATION</scope>
</reference>
<dbReference type="Proteomes" id="UP000492821">
    <property type="component" value="Unassembled WGS sequence"/>
</dbReference>
<evidence type="ECO:0000313" key="4">
    <source>
        <dbReference type="WBParaSite" id="Pan_g22297.t1"/>
    </source>
</evidence>
<proteinExistence type="inferred from homology"/>
<accession>A0A7E4VKH8</accession>
<dbReference type="InterPro" id="IPR050357">
    <property type="entry name" value="Arrestin_domain-protein"/>
</dbReference>